<dbReference type="AlphaFoldDB" id="A0A0F9Z1J3"/>
<gene>
    <name evidence="1" type="ORF">LCGC14_0024270</name>
</gene>
<sequence>MLKRHADQLWSRLDELYANGITFMSYGELYHWYDVQRIAKAPWRDIKGKWATLLEEKGEDYSDPYIAEAPGGISFFFSRKPGTLSKLAK</sequence>
<reference evidence="1" key="1">
    <citation type="journal article" date="2015" name="Nature">
        <title>Complex archaea that bridge the gap between prokaryotes and eukaryotes.</title>
        <authorList>
            <person name="Spang A."/>
            <person name="Saw J.H."/>
            <person name="Jorgensen S.L."/>
            <person name="Zaremba-Niedzwiedzka K."/>
            <person name="Martijn J."/>
            <person name="Lind A.E."/>
            <person name="van Eijk R."/>
            <person name="Schleper C."/>
            <person name="Guy L."/>
            <person name="Ettema T.J."/>
        </authorList>
    </citation>
    <scope>NUCLEOTIDE SEQUENCE</scope>
</reference>
<dbReference type="EMBL" id="LAZR01000004">
    <property type="protein sequence ID" value="KKO10944.1"/>
    <property type="molecule type" value="Genomic_DNA"/>
</dbReference>
<accession>A0A0F9Z1J3</accession>
<comment type="caution">
    <text evidence="1">The sequence shown here is derived from an EMBL/GenBank/DDBJ whole genome shotgun (WGS) entry which is preliminary data.</text>
</comment>
<proteinExistence type="predicted"/>
<evidence type="ECO:0000313" key="1">
    <source>
        <dbReference type="EMBL" id="KKO10944.1"/>
    </source>
</evidence>
<name>A0A0F9Z1J3_9ZZZZ</name>
<organism evidence="1">
    <name type="scientific">marine sediment metagenome</name>
    <dbReference type="NCBI Taxonomy" id="412755"/>
    <lineage>
        <taxon>unclassified sequences</taxon>
        <taxon>metagenomes</taxon>
        <taxon>ecological metagenomes</taxon>
    </lineage>
</organism>
<protein>
    <submittedName>
        <fullName evidence="1">Uncharacterized protein</fullName>
    </submittedName>
</protein>